<protein>
    <submittedName>
        <fullName evidence="2">Uncharacterized protein</fullName>
    </submittedName>
</protein>
<feature type="region of interest" description="Disordered" evidence="1">
    <location>
        <begin position="83"/>
        <end position="185"/>
    </location>
</feature>
<feature type="compositionally biased region" description="Pro residues" evidence="1">
    <location>
        <begin position="86"/>
        <end position="101"/>
    </location>
</feature>
<keyword evidence="3" id="KW-1185">Reference proteome</keyword>
<gene>
    <name evidence="2" type="ORF">BD410DRAFT_826385</name>
</gene>
<organism evidence="2 3">
    <name type="scientific">Rickenella mellea</name>
    <dbReference type="NCBI Taxonomy" id="50990"/>
    <lineage>
        <taxon>Eukaryota</taxon>
        <taxon>Fungi</taxon>
        <taxon>Dikarya</taxon>
        <taxon>Basidiomycota</taxon>
        <taxon>Agaricomycotina</taxon>
        <taxon>Agaricomycetes</taxon>
        <taxon>Hymenochaetales</taxon>
        <taxon>Rickenellaceae</taxon>
        <taxon>Rickenella</taxon>
    </lineage>
</organism>
<evidence type="ECO:0000256" key="1">
    <source>
        <dbReference type="SAM" id="MobiDB-lite"/>
    </source>
</evidence>
<evidence type="ECO:0000313" key="2">
    <source>
        <dbReference type="EMBL" id="TDL25794.1"/>
    </source>
</evidence>
<feature type="compositionally biased region" description="Gly residues" evidence="1">
    <location>
        <begin position="171"/>
        <end position="182"/>
    </location>
</feature>
<evidence type="ECO:0000313" key="3">
    <source>
        <dbReference type="Proteomes" id="UP000294933"/>
    </source>
</evidence>
<dbReference type="AlphaFoldDB" id="A0A4Y7QDU8"/>
<feature type="compositionally biased region" description="Low complexity" evidence="1">
    <location>
        <begin position="132"/>
        <end position="141"/>
    </location>
</feature>
<name>A0A4Y7QDU8_9AGAM</name>
<feature type="compositionally biased region" description="Polar residues" evidence="1">
    <location>
        <begin position="119"/>
        <end position="131"/>
    </location>
</feature>
<sequence length="193" mass="21749">MSLSHLANVIRDLATQLHQRTHPPRLFKTQGRRFTLMGCRQTQSVSARSAVSRYVYRLGTKHIAVLRPRIGYAMQETRPVLRALLVPPPPPPPPPPSPHSPLPLGTRTTARSRCHHNPRATTTAPKTSQPTQQQQQQQQQQHRWSHYRHPPMTTTTAWDRNGDDNDRDGRGSGFGGTEGWWGVGDNAVLANIW</sequence>
<proteinExistence type="predicted"/>
<dbReference type="VEuPathDB" id="FungiDB:BD410DRAFT_826385"/>
<accession>A0A4Y7QDU8</accession>
<dbReference type="EMBL" id="ML170163">
    <property type="protein sequence ID" value="TDL25794.1"/>
    <property type="molecule type" value="Genomic_DNA"/>
</dbReference>
<dbReference type="Proteomes" id="UP000294933">
    <property type="component" value="Unassembled WGS sequence"/>
</dbReference>
<feature type="compositionally biased region" description="Basic and acidic residues" evidence="1">
    <location>
        <begin position="160"/>
        <end position="170"/>
    </location>
</feature>
<reference evidence="2 3" key="1">
    <citation type="submission" date="2018-06" db="EMBL/GenBank/DDBJ databases">
        <title>A transcriptomic atlas of mushroom development highlights an independent origin of complex multicellularity.</title>
        <authorList>
            <consortium name="DOE Joint Genome Institute"/>
            <person name="Krizsan K."/>
            <person name="Almasi E."/>
            <person name="Merenyi Z."/>
            <person name="Sahu N."/>
            <person name="Viragh M."/>
            <person name="Koszo T."/>
            <person name="Mondo S."/>
            <person name="Kiss B."/>
            <person name="Balint B."/>
            <person name="Kues U."/>
            <person name="Barry K."/>
            <person name="Hegedus J.C."/>
            <person name="Henrissat B."/>
            <person name="Johnson J."/>
            <person name="Lipzen A."/>
            <person name="Ohm R."/>
            <person name="Nagy I."/>
            <person name="Pangilinan J."/>
            <person name="Yan J."/>
            <person name="Xiong Y."/>
            <person name="Grigoriev I.V."/>
            <person name="Hibbett D.S."/>
            <person name="Nagy L.G."/>
        </authorList>
    </citation>
    <scope>NUCLEOTIDE SEQUENCE [LARGE SCALE GENOMIC DNA]</scope>
    <source>
        <strain evidence="2 3">SZMC22713</strain>
    </source>
</reference>